<feature type="disulfide bond" evidence="5">
    <location>
        <begin position="274"/>
        <end position="283"/>
    </location>
</feature>
<evidence type="ECO:0000256" key="6">
    <source>
        <dbReference type="SAM" id="Phobius"/>
    </source>
</evidence>
<dbReference type="STRING" id="6573.A0A210QKU7"/>
<proteinExistence type="predicted"/>
<evidence type="ECO:0000256" key="4">
    <source>
        <dbReference type="PIRSR" id="PIRSR637359-2"/>
    </source>
</evidence>
<sequence length="325" mass="38563">MDDTAHVPLIADDMKLQQATCCHRKVTRLKLIGICFICTLTILFITKACITRRWPDRTCKFPSTNYLVNDNRKRRLPQSIIIGVKKAGTGALRHFLDLHPDVITASKEPNFFSFRYENGFDWYNKLMPLSREGQITVEKSSNNFHHEQAPGRTFEFNSTIKLIVVVREPVERAISDYTQRVINNRSRRKFEDSVFNFRTGEINREYICIRPSLYHTNLQRWLKYFPMSQIHIVDGENLKSNPYEEVYKVEEFLGLSHQVKREQFVFNATKGFFCFRTSSMVECLRDNKGRQHILIDPELKDRLKRYFRPLNELFFRQIGQRFDWS</sequence>
<dbReference type="EMBL" id="NEDP02003146">
    <property type="protein sequence ID" value="OWF49373.1"/>
    <property type="molecule type" value="Genomic_DNA"/>
</dbReference>
<feature type="transmembrane region" description="Helical" evidence="6">
    <location>
        <begin position="31"/>
        <end position="50"/>
    </location>
</feature>
<evidence type="ECO:0000259" key="7">
    <source>
        <dbReference type="Pfam" id="PF00685"/>
    </source>
</evidence>
<keyword evidence="2" id="KW-0325">Glycoprotein</keyword>
<dbReference type="InterPro" id="IPR037359">
    <property type="entry name" value="NST/OST"/>
</dbReference>
<reference evidence="8 9" key="1">
    <citation type="journal article" date="2017" name="Nat. Ecol. Evol.">
        <title>Scallop genome provides insights into evolution of bilaterian karyotype and development.</title>
        <authorList>
            <person name="Wang S."/>
            <person name="Zhang J."/>
            <person name="Jiao W."/>
            <person name="Li J."/>
            <person name="Xun X."/>
            <person name="Sun Y."/>
            <person name="Guo X."/>
            <person name="Huan P."/>
            <person name="Dong B."/>
            <person name="Zhang L."/>
            <person name="Hu X."/>
            <person name="Sun X."/>
            <person name="Wang J."/>
            <person name="Zhao C."/>
            <person name="Wang Y."/>
            <person name="Wang D."/>
            <person name="Huang X."/>
            <person name="Wang R."/>
            <person name="Lv J."/>
            <person name="Li Y."/>
            <person name="Zhang Z."/>
            <person name="Liu B."/>
            <person name="Lu W."/>
            <person name="Hui Y."/>
            <person name="Liang J."/>
            <person name="Zhou Z."/>
            <person name="Hou R."/>
            <person name="Li X."/>
            <person name="Liu Y."/>
            <person name="Li H."/>
            <person name="Ning X."/>
            <person name="Lin Y."/>
            <person name="Zhao L."/>
            <person name="Xing Q."/>
            <person name="Dou J."/>
            <person name="Li Y."/>
            <person name="Mao J."/>
            <person name="Guo H."/>
            <person name="Dou H."/>
            <person name="Li T."/>
            <person name="Mu C."/>
            <person name="Jiang W."/>
            <person name="Fu Q."/>
            <person name="Fu X."/>
            <person name="Miao Y."/>
            <person name="Liu J."/>
            <person name="Yu Q."/>
            <person name="Li R."/>
            <person name="Liao H."/>
            <person name="Li X."/>
            <person name="Kong Y."/>
            <person name="Jiang Z."/>
            <person name="Chourrout D."/>
            <person name="Li R."/>
            <person name="Bao Z."/>
        </authorList>
    </citation>
    <scope>NUCLEOTIDE SEQUENCE [LARGE SCALE GENOMIC DNA]</scope>
    <source>
        <strain evidence="8 9">PY_sf001</strain>
    </source>
</reference>
<evidence type="ECO:0000256" key="1">
    <source>
        <dbReference type="ARBA" id="ARBA00022679"/>
    </source>
</evidence>
<dbReference type="Gene3D" id="3.40.50.300">
    <property type="entry name" value="P-loop containing nucleotide triphosphate hydrolases"/>
    <property type="match status" value="1"/>
</dbReference>
<keyword evidence="9" id="KW-1185">Reference proteome</keyword>
<gene>
    <name evidence="8" type="ORF">KP79_PYT19057</name>
</gene>
<keyword evidence="6" id="KW-1133">Transmembrane helix</keyword>
<feature type="active site" description="For sulfotransferase activity" evidence="3">
    <location>
        <position position="86"/>
    </location>
</feature>
<dbReference type="OrthoDB" id="16988at2759"/>
<dbReference type="PANTHER" id="PTHR10605">
    <property type="entry name" value="HEPARAN SULFATE SULFOTRANSFERASE"/>
    <property type="match status" value="1"/>
</dbReference>
<protein>
    <submittedName>
        <fullName evidence="8">Heparan sulfate glucosamine 3-O-sulfotransferase 1</fullName>
    </submittedName>
</protein>
<name>A0A210QKU7_MIZYE</name>
<evidence type="ECO:0000256" key="2">
    <source>
        <dbReference type="ARBA" id="ARBA00023180"/>
    </source>
</evidence>
<dbReference type="Pfam" id="PF00685">
    <property type="entry name" value="Sulfotransfer_1"/>
    <property type="match status" value="1"/>
</dbReference>
<keyword evidence="1 8" id="KW-0808">Transferase</keyword>
<dbReference type="PANTHER" id="PTHR10605:SF65">
    <property type="entry name" value="GH20068P"/>
    <property type="match status" value="1"/>
</dbReference>
<dbReference type="GO" id="GO:0008467">
    <property type="term" value="F:[heparan sulfate]-glucosamine 3-sulfotransferase activity"/>
    <property type="evidence" value="ECO:0007669"/>
    <property type="project" value="TreeGrafter"/>
</dbReference>
<feature type="binding site" evidence="4">
    <location>
        <position position="175"/>
    </location>
    <ligand>
        <name>3'-phosphoadenylyl sulfate</name>
        <dbReference type="ChEBI" id="CHEBI:58339"/>
    </ligand>
</feature>
<feature type="domain" description="Sulfotransferase" evidence="7">
    <location>
        <begin position="77"/>
        <end position="282"/>
    </location>
</feature>
<evidence type="ECO:0000256" key="5">
    <source>
        <dbReference type="PIRSR" id="PIRSR637359-3"/>
    </source>
</evidence>
<dbReference type="InterPro" id="IPR027417">
    <property type="entry name" value="P-loop_NTPase"/>
</dbReference>
<evidence type="ECO:0000313" key="9">
    <source>
        <dbReference type="Proteomes" id="UP000242188"/>
    </source>
</evidence>
<comment type="caution">
    <text evidence="8">The sequence shown here is derived from an EMBL/GenBank/DDBJ whole genome shotgun (WGS) entry which is preliminary data.</text>
</comment>
<accession>A0A210QKU7</accession>
<dbReference type="SUPFAM" id="SSF52540">
    <property type="entry name" value="P-loop containing nucleoside triphosphate hydrolases"/>
    <property type="match status" value="1"/>
</dbReference>
<keyword evidence="6" id="KW-0472">Membrane</keyword>
<keyword evidence="5" id="KW-1015">Disulfide bond</keyword>
<organism evidence="8 9">
    <name type="scientific">Mizuhopecten yessoensis</name>
    <name type="common">Japanese scallop</name>
    <name type="synonym">Patinopecten yessoensis</name>
    <dbReference type="NCBI Taxonomy" id="6573"/>
    <lineage>
        <taxon>Eukaryota</taxon>
        <taxon>Metazoa</taxon>
        <taxon>Spiralia</taxon>
        <taxon>Lophotrochozoa</taxon>
        <taxon>Mollusca</taxon>
        <taxon>Bivalvia</taxon>
        <taxon>Autobranchia</taxon>
        <taxon>Pteriomorphia</taxon>
        <taxon>Pectinida</taxon>
        <taxon>Pectinoidea</taxon>
        <taxon>Pectinidae</taxon>
        <taxon>Mizuhopecten</taxon>
    </lineage>
</organism>
<evidence type="ECO:0000256" key="3">
    <source>
        <dbReference type="PIRSR" id="PIRSR637359-1"/>
    </source>
</evidence>
<feature type="binding site" evidence="4">
    <location>
        <position position="167"/>
    </location>
    <ligand>
        <name>3'-phosphoadenylyl sulfate</name>
        <dbReference type="ChEBI" id="CHEBI:58339"/>
    </ligand>
</feature>
<dbReference type="AlphaFoldDB" id="A0A210QKU7"/>
<keyword evidence="6" id="KW-0812">Transmembrane</keyword>
<feature type="binding site" evidence="4">
    <location>
        <begin position="288"/>
        <end position="292"/>
    </location>
    <ligand>
        <name>3'-phosphoadenylyl sulfate</name>
        <dbReference type="ChEBI" id="CHEBI:58339"/>
    </ligand>
</feature>
<evidence type="ECO:0000313" key="8">
    <source>
        <dbReference type="EMBL" id="OWF49373.1"/>
    </source>
</evidence>
<dbReference type="InterPro" id="IPR000863">
    <property type="entry name" value="Sulfotransferase_dom"/>
</dbReference>
<dbReference type="Proteomes" id="UP000242188">
    <property type="component" value="Unassembled WGS sequence"/>
</dbReference>